<keyword evidence="2 3" id="KW-0802">TPR repeat</keyword>
<dbReference type="PANTHER" id="PTHR12558:SF13">
    <property type="entry name" value="CELL DIVISION CYCLE PROTEIN 27 HOMOLOG"/>
    <property type="match status" value="1"/>
</dbReference>
<evidence type="ECO:0000256" key="4">
    <source>
        <dbReference type="SAM" id="MobiDB-lite"/>
    </source>
</evidence>
<reference evidence="6" key="2">
    <citation type="submission" date="2021-02" db="EMBL/GenBank/DDBJ databases">
        <authorList>
            <person name="Merkel A.Y."/>
        </authorList>
    </citation>
    <scope>NUCLEOTIDE SEQUENCE</scope>
    <source>
        <strain evidence="6">T05b</strain>
    </source>
</reference>
<dbReference type="EMBL" id="JAFHKK010000026">
    <property type="protein sequence ID" value="MBN2965163.1"/>
    <property type="molecule type" value="Genomic_DNA"/>
</dbReference>
<keyword evidence="5" id="KW-0812">Transmembrane</keyword>
<keyword evidence="1" id="KW-0677">Repeat</keyword>
<accession>A0ABS2WU31</accession>
<keyword evidence="5" id="KW-1133">Transmembrane helix</keyword>
<comment type="caution">
    <text evidence="6">The sequence shown here is derived from an EMBL/GenBank/DDBJ whole genome shotgun (WGS) entry which is preliminary data.</text>
</comment>
<evidence type="ECO:0000256" key="3">
    <source>
        <dbReference type="PROSITE-ProRule" id="PRU00339"/>
    </source>
</evidence>
<feature type="repeat" description="TPR" evidence="3">
    <location>
        <begin position="458"/>
        <end position="491"/>
    </location>
</feature>
<dbReference type="Pfam" id="PF07719">
    <property type="entry name" value="TPR_2"/>
    <property type="match status" value="1"/>
</dbReference>
<dbReference type="InterPro" id="IPR013105">
    <property type="entry name" value="TPR_2"/>
</dbReference>
<keyword evidence="5" id="KW-0472">Membrane</keyword>
<sequence length="780" mass="88130">MAEEEIVILEDDSSKEIHAIDSPQFQLESQGEGPTPPLQNKSSKKLSRKMLWLGAGGVGLLLLIILLLVLIFQSAKETQPSDIDPSQLAKDLQRKTPEQSFGPSRLETMLKKANMLYDQGNKSEALKLYEEIAIFNEALSHYNIGVAQMREEDFAAGLESFKKAILNHENRAISAINAAVCALELENQPLFNYYLGLAETYLPEESNSPLYSYYVGLVHYYKNLYYEALSAFSHPTSEHYKERQRYLASKVLSFLDANLPAIDTLLAHPNQYNALTLGLLNARIGEYDIAKAQLTQAMELGIEQRRATIALALVESKLGNLQNTATLLLGAQERFADLATQTYPIQTTLKTSLFDINQAQKDFKEGNFFNKEKRYDLLFYFAPYKIFNAQQTIDYIRKGSLNIEANAVGDALDYLQAGSNISRVNAAMTQALNYALDHQVYKANQLLLSMIDTYPQHAILHYNLGLTYAQLGNYSLANRHFTTSYRLNPRNYLSGAFALMSADLIGRDTELFANDIKETLESDPVLPESNPYIALIHLVENNQLSMARWLEETKEKSPFYLVFDIIISKLINNTSTYLTKAEELQKALPRDLVSNILAFHAKFGDNEIKTYAKAIQIEFRKLEVDMDAFYYGPKVVKEQYTKLLQIGGLLHHERAALIERMKKETKDVQSIVNTVAYLSIYTHHFQEAYTFYNQLIDDYKQQDSRTIFLGAVASIGAGQPANAIALLELSKRIDPANIESRYALGLLYQEVKNYEGAAIQFNAIGNSGFVSDYFSFKIEN</sequence>
<dbReference type="SUPFAM" id="SSF48452">
    <property type="entry name" value="TPR-like"/>
    <property type="match status" value="2"/>
</dbReference>
<proteinExistence type="predicted"/>
<evidence type="ECO:0000256" key="2">
    <source>
        <dbReference type="ARBA" id="ARBA00022803"/>
    </source>
</evidence>
<feature type="transmembrane region" description="Helical" evidence="5">
    <location>
        <begin position="50"/>
        <end position="72"/>
    </location>
</feature>
<evidence type="ECO:0000256" key="5">
    <source>
        <dbReference type="SAM" id="Phobius"/>
    </source>
</evidence>
<dbReference type="SMART" id="SM00028">
    <property type="entry name" value="TPR"/>
    <property type="match status" value="2"/>
</dbReference>
<feature type="region of interest" description="Disordered" evidence="4">
    <location>
        <begin position="10"/>
        <end position="42"/>
    </location>
</feature>
<evidence type="ECO:0000313" key="7">
    <source>
        <dbReference type="Proteomes" id="UP000703590"/>
    </source>
</evidence>
<gene>
    <name evidence="6" type="ORF">JWV37_10250</name>
</gene>
<name>A0ABS2WU31_9BACT</name>
<keyword evidence="7" id="KW-1185">Reference proteome</keyword>
<dbReference type="InterPro" id="IPR011990">
    <property type="entry name" value="TPR-like_helical_dom_sf"/>
</dbReference>
<feature type="region of interest" description="Disordered" evidence="4">
    <location>
        <begin position="80"/>
        <end position="103"/>
    </location>
</feature>
<dbReference type="Proteomes" id="UP000703590">
    <property type="component" value="Unassembled WGS sequence"/>
</dbReference>
<dbReference type="PROSITE" id="PS50005">
    <property type="entry name" value="TPR"/>
    <property type="match status" value="1"/>
</dbReference>
<organism evidence="6 7">
    <name type="scientific">Sulfurospirillum tamanense</name>
    <dbReference type="NCBI Taxonomy" id="2813362"/>
    <lineage>
        <taxon>Bacteria</taxon>
        <taxon>Pseudomonadati</taxon>
        <taxon>Campylobacterota</taxon>
        <taxon>Epsilonproteobacteria</taxon>
        <taxon>Campylobacterales</taxon>
        <taxon>Sulfurospirillaceae</taxon>
        <taxon>Sulfurospirillum</taxon>
    </lineage>
</organism>
<dbReference type="RefSeq" id="WP_205459709.1">
    <property type="nucleotide sequence ID" value="NZ_JAFHKK010000026.1"/>
</dbReference>
<reference evidence="6" key="1">
    <citation type="submission" date="2021-02" db="EMBL/GenBank/DDBJ databases">
        <title>Sulfurospirillum tamanensis sp. nov.</title>
        <authorList>
            <person name="Frolova A."/>
            <person name="Merkel A."/>
            <person name="Slobodkin A."/>
        </authorList>
    </citation>
    <scope>NUCLEOTIDE SEQUENCE</scope>
    <source>
        <strain evidence="6">T05b</strain>
    </source>
</reference>
<evidence type="ECO:0000313" key="6">
    <source>
        <dbReference type="EMBL" id="MBN2965163.1"/>
    </source>
</evidence>
<dbReference type="InterPro" id="IPR019734">
    <property type="entry name" value="TPR_rpt"/>
</dbReference>
<dbReference type="SUPFAM" id="SSF81901">
    <property type="entry name" value="HCP-like"/>
    <property type="match status" value="1"/>
</dbReference>
<evidence type="ECO:0000256" key="1">
    <source>
        <dbReference type="ARBA" id="ARBA00022737"/>
    </source>
</evidence>
<protein>
    <submittedName>
        <fullName evidence="6">Tetratricopeptide repeat protein</fullName>
    </submittedName>
</protein>
<dbReference type="Gene3D" id="1.25.40.10">
    <property type="entry name" value="Tetratricopeptide repeat domain"/>
    <property type="match status" value="3"/>
</dbReference>
<dbReference type="PANTHER" id="PTHR12558">
    <property type="entry name" value="CELL DIVISION CYCLE 16,23,27"/>
    <property type="match status" value="1"/>
</dbReference>